<dbReference type="AlphaFoldDB" id="A0A372LBY3"/>
<evidence type="ECO:0000313" key="13">
    <source>
        <dbReference type="Proteomes" id="UP000262939"/>
    </source>
</evidence>
<dbReference type="Gene3D" id="3.20.20.70">
    <property type="entry name" value="Aldolase class I"/>
    <property type="match status" value="1"/>
</dbReference>
<evidence type="ECO:0000256" key="3">
    <source>
        <dbReference type="ARBA" id="ARBA00007571"/>
    </source>
</evidence>
<dbReference type="GO" id="GO:0004640">
    <property type="term" value="F:phosphoribosylanthranilate isomerase activity"/>
    <property type="evidence" value="ECO:0007669"/>
    <property type="project" value="UniProtKB-UniRule"/>
</dbReference>
<dbReference type="CDD" id="cd00405">
    <property type="entry name" value="PRAI"/>
    <property type="match status" value="1"/>
</dbReference>
<dbReference type="InterPro" id="IPR044643">
    <property type="entry name" value="TrpF_fam"/>
</dbReference>
<evidence type="ECO:0000256" key="7">
    <source>
        <dbReference type="ARBA" id="ARBA00022822"/>
    </source>
</evidence>
<dbReference type="FunFam" id="3.20.20.70:FF:000075">
    <property type="entry name" value="Tryptophan biosynthesis protein TRP1"/>
    <property type="match status" value="1"/>
</dbReference>
<dbReference type="InterPro" id="IPR011060">
    <property type="entry name" value="RibuloseP-bd_barrel"/>
</dbReference>
<protein>
    <recommendedName>
        <fullName evidence="5 10">N-(5'-phosphoribosyl)anthranilate isomerase</fullName>
        <shortName evidence="10">PRAI</shortName>
        <ecNumber evidence="4 10">5.3.1.24</ecNumber>
    </recommendedName>
</protein>
<comment type="catalytic activity">
    <reaction evidence="1 10">
        <text>N-(5-phospho-beta-D-ribosyl)anthranilate = 1-(2-carboxyphenylamino)-1-deoxy-D-ribulose 5-phosphate</text>
        <dbReference type="Rhea" id="RHEA:21540"/>
        <dbReference type="ChEBI" id="CHEBI:18277"/>
        <dbReference type="ChEBI" id="CHEBI:58613"/>
        <dbReference type="EC" id="5.3.1.24"/>
    </reaction>
</comment>
<evidence type="ECO:0000313" key="12">
    <source>
        <dbReference type="EMBL" id="RFU63420.1"/>
    </source>
</evidence>
<accession>A0A372LBY3</accession>
<evidence type="ECO:0000259" key="11">
    <source>
        <dbReference type="Pfam" id="PF00697"/>
    </source>
</evidence>
<dbReference type="InterPro" id="IPR001240">
    <property type="entry name" value="PRAI_dom"/>
</dbReference>
<organism evidence="12 13">
    <name type="scientific">Peribacillus glennii</name>
    <dbReference type="NCBI Taxonomy" id="2303991"/>
    <lineage>
        <taxon>Bacteria</taxon>
        <taxon>Bacillati</taxon>
        <taxon>Bacillota</taxon>
        <taxon>Bacilli</taxon>
        <taxon>Bacillales</taxon>
        <taxon>Bacillaceae</taxon>
        <taxon>Peribacillus</taxon>
    </lineage>
</organism>
<dbReference type="PANTHER" id="PTHR42894">
    <property type="entry name" value="N-(5'-PHOSPHORIBOSYL)ANTHRANILATE ISOMERASE"/>
    <property type="match status" value="1"/>
</dbReference>
<name>A0A372LBY3_9BACI</name>
<evidence type="ECO:0000256" key="4">
    <source>
        <dbReference type="ARBA" id="ARBA00012572"/>
    </source>
</evidence>
<evidence type="ECO:0000256" key="1">
    <source>
        <dbReference type="ARBA" id="ARBA00001164"/>
    </source>
</evidence>
<keyword evidence="13" id="KW-1185">Reference proteome</keyword>
<dbReference type="HAMAP" id="MF_00135">
    <property type="entry name" value="PRAI"/>
    <property type="match status" value="1"/>
</dbReference>
<dbReference type="RefSeq" id="WP_117322786.1">
    <property type="nucleotide sequence ID" value="NZ_QVTD01000006.1"/>
</dbReference>
<dbReference type="UniPathway" id="UPA00035">
    <property type="reaction ID" value="UER00042"/>
</dbReference>
<evidence type="ECO:0000256" key="6">
    <source>
        <dbReference type="ARBA" id="ARBA00022605"/>
    </source>
</evidence>
<proteinExistence type="inferred from homology"/>
<evidence type="ECO:0000256" key="10">
    <source>
        <dbReference type="HAMAP-Rule" id="MF_00135"/>
    </source>
</evidence>
<comment type="caution">
    <text evidence="12">The sequence shown here is derived from an EMBL/GenBank/DDBJ whole genome shotgun (WGS) entry which is preliminary data.</text>
</comment>
<dbReference type="GO" id="GO:0000162">
    <property type="term" value="P:L-tryptophan biosynthetic process"/>
    <property type="evidence" value="ECO:0007669"/>
    <property type="project" value="UniProtKB-UniRule"/>
</dbReference>
<dbReference type="PANTHER" id="PTHR42894:SF1">
    <property type="entry name" value="N-(5'-PHOSPHORIBOSYL)ANTHRANILATE ISOMERASE"/>
    <property type="match status" value="1"/>
</dbReference>
<comment type="pathway">
    <text evidence="2 10">Amino-acid biosynthesis; L-tryptophan biosynthesis; L-tryptophan from chorismate: step 3/5.</text>
</comment>
<evidence type="ECO:0000256" key="8">
    <source>
        <dbReference type="ARBA" id="ARBA00023141"/>
    </source>
</evidence>
<keyword evidence="6 10" id="KW-0028">Amino-acid biosynthesis</keyword>
<dbReference type="SUPFAM" id="SSF51366">
    <property type="entry name" value="Ribulose-phoshate binding barrel"/>
    <property type="match status" value="1"/>
</dbReference>
<dbReference type="Proteomes" id="UP000262939">
    <property type="component" value="Unassembled WGS sequence"/>
</dbReference>
<dbReference type="Pfam" id="PF00697">
    <property type="entry name" value="PRAI"/>
    <property type="match status" value="1"/>
</dbReference>
<keyword evidence="8 10" id="KW-0057">Aromatic amino acid biosynthesis</keyword>
<dbReference type="EC" id="5.3.1.24" evidence="4 10"/>
<reference evidence="12 13" key="1">
    <citation type="submission" date="2018-08" db="EMBL/GenBank/DDBJ databases">
        <title>Bacillus chawlae sp. nov., Bacillus glennii sp. nov., and Bacillus saganii sp. nov. Isolated from the Vehicle Assembly Building at Kennedy Space Center where the Viking Spacecraft were Assembled.</title>
        <authorList>
            <person name="Seuylemezian A."/>
            <person name="Vaishampayan P."/>
        </authorList>
    </citation>
    <scope>NUCLEOTIDE SEQUENCE [LARGE SCALE GENOMIC DNA]</scope>
    <source>
        <strain evidence="12 13">V44-8</strain>
    </source>
</reference>
<keyword evidence="9 10" id="KW-0413">Isomerase</keyword>
<keyword evidence="7 10" id="KW-0822">Tryptophan biosynthesis</keyword>
<comment type="similarity">
    <text evidence="3 10">Belongs to the TrpF family.</text>
</comment>
<feature type="domain" description="N-(5'phosphoribosyl) anthranilate isomerase (PRAI)" evidence="11">
    <location>
        <begin position="3"/>
        <end position="197"/>
    </location>
</feature>
<gene>
    <name evidence="10" type="primary">trpF</name>
    <name evidence="12" type="ORF">D0466_11830</name>
</gene>
<evidence type="ECO:0000256" key="9">
    <source>
        <dbReference type="ARBA" id="ARBA00023235"/>
    </source>
</evidence>
<dbReference type="InterPro" id="IPR013785">
    <property type="entry name" value="Aldolase_TIM"/>
</dbReference>
<evidence type="ECO:0000256" key="5">
    <source>
        <dbReference type="ARBA" id="ARBA00022272"/>
    </source>
</evidence>
<sequence>MIVKICGITTHEAARAAVDAGADLLGFVFAKSKRRIEPELAAEIIAGIKGKAKTAGVFVNEHPDEINRIQSIAGLDYIQLHGDESTDYINGLRLPVIKAFGIGKQEDLNKLASYQADYFLLDSPKGKYQGGNGIAIDQQILDPDALPLNKVILAGGLTPENVSSAIKAVQPAGVDVSSGVETNGMKDLDKIYRFVNNAKLTVY</sequence>
<evidence type="ECO:0000256" key="2">
    <source>
        <dbReference type="ARBA" id="ARBA00004664"/>
    </source>
</evidence>
<dbReference type="OrthoDB" id="9786954at2"/>
<dbReference type="EMBL" id="QVTD01000006">
    <property type="protein sequence ID" value="RFU63420.1"/>
    <property type="molecule type" value="Genomic_DNA"/>
</dbReference>